<dbReference type="AlphaFoldDB" id="I3D3R6"/>
<feature type="transmembrane region" description="Helical" evidence="1">
    <location>
        <begin position="165"/>
        <end position="188"/>
    </location>
</feature>
<accession>I3D3R6</accession>
<feature type="transmembrane region" description="Helical" evidence="1">
    <location>
        <begin position="227"/>
        <end position="243"/>
    </location>
</feature>
<evidence type="ECO:0000259" key="2">
    <source>
        <dbReference type="Pfam" id="PF23636"/>
    </source>
</evidence>
<protein>
    <recommendedName>
        <fullName evidence="2">DUF7144 domain-containing protein</fullName>
    </recommendedName>
</protein>
<name>I3D3R6_9ARCH</name>
<reference evidence="3 4" key="1">
    <citation type="journal article" date="2012" name="J. Bacteriol.">
        <title>Genome sequence of "Candidatus Nitrosopumilus salaria" BD31, an ammonia-oxidizing archaeon from the San Francisco Bay estuary.</title>
        <authorList>
            <person name="Mosier A.C."/>
            <person name="Allen E.E."/>
            <person name="Kim M."/>
            <person name="Ferriera S."/>
            <person name="Francis C.A."/>
        </authorList>
    </citation>
    <scope>NUCLEOTIDE SEQUENCE [LARGE SCALE GENOMIC DNA]</scope>
    <source>
        <strain evidence="3 4">BD31</strain>
    </source>
</reference>
<feature type="transmembrane region" description="Helical" evidence="1">
    <location>
        <begin position="72"/>
        <end position="99"/>
    </location>
</feature>
<dbReference type="EMBL" id="AEXL02000067">
    <property type="protein sequence ID" value="EIJ66359.1"/>
    <property type="molecule type" value="Genomic_DNA"/>
</dbReference>
<dbReference type="PATRIC" id="fig|859350.6.peg.626"/>
<gene>
    <name evidence="3" type="ORF">BD31_I1334</name>
</gene>
<dbReference type="Proteomes" id="UP000003423">
    <property type="component" value="Unassembled WGS sequence"/>
</dbReference>
<sequence>MEKLDPSKYCIRCDAPLLSVSDICPQCGCPKKMIDDSDEVMTENEIETILDAKESIESKFQSKISLPTGVRLITLFQMLFGILLVFSAIFFAVSVILLVMSSGMSSLSGIGNVGNMPMPLGMGAIDPATMSAIDMIINLHGITGFSDMYEIQGLLSSSGVLNVKVIMDIIMDTSIISLIEIVIGLSAFMIGRSLFKGKNWARLVTIISAIVSIPLTVLFLVNLDHRILLGMIAIDGIILYYLMKPSVKEYFSQFVKNNPKSDIKT</sequence>
<evidence type="ECO:0000313" key="3">
    <source>
        <dbReference type="EMBL" id="EIJ66359.1"/>
    </source>
</evidence>
<keyword evidence="1" id="KW-1133">Transmembrane helix</keyword>
<evidence type="ECO:0000313" key="4">
    <source>
        <dbReference type="Proteomes" id="UP000003423"/>
    </source>
</evidence>
<comment type="caution">
    <text evidence="3">The sequence shown here is derived from an EMBL/GenBank/DDBJ whole genome shotgun (WGS) entry which is preliminary data.</text>
</comment>
<keyword evidence="1" id="KW-0812">Transmembrane</keyword>
<evidence type="ECO:0000256" key="1">
    <source>
        <dbReference type="SAM" id="Phobius"/>
    </source>
</evidence>
<dbReference type="RefSeq" id="WP_008298378.1">
    <property type="nucleotide sequence ID" value="NZ_AEXL02000067.1"/>
</dbReference>
<dbReference type="Pfam" id="PF23636">
    <property type="entry name" value="DUF7144"/>
    <property type="match status" value="1"/>
</dbReference>
<organism evidence="3 4">
    <name type="scientific">Candidatus Nitrosopumilus salarius BD31</name>
    <dbReference type="NCBI Taxonomy" id="859350"/>
    <lineage>
        <taxon>Archaea</taxon>
        <taxon>Nitrososphaerota</taxon>
        <taxon>Nitrososphaeria</taxon>
        <taxon>Nitrosopumilales</taxon>
        <taxon>Nitrosopumilaceae</taxon>
        <taxon>Nitrosopumilus</taxon>
    </lineage>
</organism>
<keyword evidence="4" id="KW-1185">Reference proteome</keyword>
<proteinExistence type="predicted"/>
<feature type="domain" description="DUF7144" evidence="2">
    <location>
        <begin position="169"/>
        <end position="243"/>
    </location>
</feature>
<feature type="transmembrane region" description="Helical" evidence="1">
    <location>
        <begin position="200"/>
        <end position="221"/>
    </location>
</feature>
<keyword evidence="1" id="KW-0472">Membrane</keyword>
<dbReference type="InterPro" id="IPR055568">
    <property type="entry name" value="DUF7144"/>
</dbReference>